<comment type="caution">
    <text evidence="9">Lacks conserved residue(s) required for the propagation of feature annotation.</text>
</comment>
<keyword evidence="7" id="KW-0675">Receptor</keyword>
<evidence type="ECO:0000256" key="2">
    <source>
        <dbReference type="ARBA" id="ARBA00022692"/>
    </source>
</evidence>
<keyword evidence="2" id="KW-0812">Transmembrane</keyword>
<dbReference type="GO" id="GO:0016020">
    <property type="term" value="C:membrane"/>
    <property type="evidence" value="ECO:0007669"/>
    <property type="project" value="UniProtKB-SubCell"/>
</dbReference>
<sequence>PFRCKNDRVCLRTEQICNGVNDCGDNSDEDDCADVVKRPRPCGKTEFSCANLRCIPAELQCDLFDDCEDGGSDERDCKA</sequence>
<dbReference type="PROSITE" id="PS01209">
    <property type="entry name" value="LDLRA_1"/>
    <property type="match status" value="1"/>
</dbReference>
<evidence type="ECO:0000256" key="5">
    <source>
        <dbReference type="ARBA" id="ARBA00023136"/>
    </source>
</evidence>
<dbReference type="InterPro" id="IPR023415">
    <property type="entry name" value="LDLR_class-A_CS"/>
</dbReference>
<feature type="disulfide bond" evidence="9">
    <location>
        <begin position="17"/>
        <end position="32"/>
    </location>
</feature>
<evidence type="ECO:0000256" key="9">
    <source>
        <dbReference type="PROSITE-ProRule" id="PRU00124"/>
    </source>
</evidence>
<dbReference type="FunFam" id="4.10.400.10:FF:000110">
    <property type="entry name" value="Low-density lipoprotein receptor-related protein 1B"/>
    <property type="match status" value="1"/>
</dbReference>
<dbReference type="InterPro" id="IPR036055">
    <property type="entry name" value="LDL_receptor-like_sf"/>
</dbReference>
<keyword evidence="8" id="KW-0325">Glycoprotein</keyword>
<dbReference type="AlphaFoldDB" id="A0ABD0NFS4"/>
<evidence type="ECO:0000256" key="7">
    <source>
        <dbReference type="ARBA" id="ARBA00023170"/>
    </source>
</evidence>
<reference evidence="10 11" key="1">
    <citation type="submission" date="2024-05" db="EMBL/GenBank/DDBJ databases">
        <title>Genome sequencing and assembly of Indian major carp, Cirrhinus mrigala (Hamilton, 1822).</title>
        <authorList>
            <person name="Mohindra V."/>
            <person name="Chowdhury L.M."/>
            <person name="Lal K."/>
            <person name="Jena J.K."/>
        </authorList>
    </citation>
    <scope>NUCLEOTIDE SEQUENCE [LARGE SCALE GENOMIC DNA]</scope>
    <source>
        <strain evidence="10">CM1030</strain>
        <tissue evidence="10">Blood</tissue>
    </source>
</reference>
<accession>A0ABD0NFS4</accession>
<evidence type="ECO:0000256" key="1">
    <source>
        <dbReference type="ARBA" id="ARBA00004167"/>
    </source>
</evidence>
<dbReference type="PRINTS" id="PR00261">
    <property type="entry name" value="LDLRECEPTOR"/>
</dbReference>
<evidence type="ECO:0000256" key="6">
    <source>
        <dbReference type="ARBA" id="ARBA00023157"/>
    </source>
</evidence>
<feature type="non-terminal residue" evidence="10">
    <location>
        <position position="79"/>
    </location>
</feature>
<comment type="caution">
    <text evidence="10">The sequence shown here is derived from an EMBL/GenBank/DDBJ whole genome shotgun (WGS) entry which is preliminary data.</text>
</comment>
<dbReference type="InterPro" id="IPR002172">
    <property type="entry name" value="LDrepeatLR_classA_rpt"/>
</dbReference>
<dbReference type="PROSITE" id="PS50068">
    <property type="entry name" value="LDLRA_2"/>
    <property type="match status" value="2"/>
</dbReference>
<gene>
    <name evidence="10" type="ORF">M9458_044217</name>
</gene>
<organism evidence="10 11">
    <name type="scientific">Cirrhinus mrigala</name>
    <name type="common">Mrigala</name>
    <dbReference type="NCBI Taxonomy" id="683832"/>
    <lineage>
        <taxon>Eukaryota</taxon>
        <taxon>Metazoa</taxon>
        <taxon>Chordata</taxon>
        <taxon>Craniata</taxon>
        <taxon>Vertebrata</taxon>
        <taxon>Euteleostomi</taxon>
        <taxon>Actinopterygii</taxon>
        <taxon>Neopterygii</taxon>
        <taxon>Teleostei</taxon>
        <taxon>Ostariophysi</taxon>
        <taxon>Cypriniformes</taxon>
        <taxon>Cyprinidae</taxon>
        <taxon>Labeoninae</taxon>
        <taxon>Labeonini</taxon>
        <taxon>Cirrhinus</taxon>
    </lineage>
</organism>
<feature type="disulfide bond" evidence="9">
    <location>
        <begin position="42"/>
        <end position="54"/>
    </location>
</feature>
<dbReference type="SUPFAM" id="SSF57424">
    <property type="entry name" value="LDL receptor-like module"/>
    <property type="match status" value="2"/>
</dbReference>
<dbReference type="Gene3D" id="4.10.400.10">
    <property type="entry name" value="Low-density Lipoprotein Receptor"/>
    <property type="match status" value="2"/>
</dbReference>
<keyword evidence="5" id="KW-0472">Membrane</keyword>
<protein>
    <submittedName>
        <fullName evidence="10">Uncharacterized protein</fullName>
    </submittedName>
</protein>
<keyword evidence="4" id="KW-1133">Transmembrane helix</keyword>
<dbReference type="EMBL" id="JAMKFB020000022">
    <property type="protein sequence ID" value="KAL0160492.1"/>
    <property type="molecule type" value="Genomic_DNA"/>
</dbReference>
<dbReference type="PANTHER" id="PTHR22722:SF15">
    <property type="entry name" value="LOW-DENSITY LIPOPROTEIN RECEPTOR-RELATED"/>
    <property type="match status" value="1"/>
</dbReference>
<dbReference type="SMART" id="SM00192">
    <property type="entry name" value="LDLa"/>
    <property type="match status" value="2"/>
</dbReference>
<evidence type="ECO:0000256" key="3">
    <source>
        <dbReference type="ARBA" id="ARBA00022737"/>
    </source>
</evidence>
<feature type="disulfide bond" evidence="9">
    <location>
        <begin position="49"/>
        <end position="67"/>
    </location>
</feature>
<feature type="non-terminal residue" evidence="10">
    <location>
        <position position="1"/>
    </location>
</feature>
<evidence type="ECO:0000313" key="10">
    <source>
        <dbReference type="EMBL" id="KAL0160492.1"/>
    </source>
</evidence>
<dbReference type="CDD" id="cd00112">
    <property type="entry name" value="LDLa"/>
    <property type="match status" value="2"/>
</dbReference>
<evidence type="ECO:0000256" key="8">
    <source>
        <dbReference type="ARBA" id="ARBA00023180"/>
    </source>
</evidence>
<dbReference type="Pfam" id="PF00057">
    <property type="entry name" value="Ldl_recept_a"/>
    <property type="match status" value="2"/>
</dbReference>
<dbReference type="PANTHER" id="PTHR22722">
    <property type="entry name" value="LOW-DENSITY LIPOPROTEIN RECEPTOR-RELATED PROTEIN 2-RELATED"/>
    <property type="match status" value="1"/>
</dbReference>
<keyword evidence="3" id="KW-0677">Repeat</keyword>
<dbReference type="InterPro" id="IPR051221">
    <property type="entry name" value="LDLR-related"/>
</dbReference>
<keyword evidence="6 9" id="KW-1015">Disulfide bond</keyword>
<keyword evidence="11" id="KW-1185">Reference proteome</keyword>
<proteinExistence type="predicted"/>
<dbReference type="Proteomes" id="UP001529510">
    <property type="component" value="Unassembled WGS sequence"/>
</dbReference>
<evidence type="ECO:0000256" key="4">
    <source>
        <dbReference type="ARBA" id="ARBA00022989"/>
    </source>
</evidence>
<comment type="subcellular location">
    <subcellularLocation>
        <location evidence="1">Membrane</location>
        <topology evidence="1">Single-pass membrane protein</topology>
    </subcellularLocation>
</comment>
<name>A0ABD0NFS4_CIRMR</name>
<evidence type="ECO:0000313" key="11">
    <source>
        <dbReference type="Proteomes" id="UP001529510"/>
    </source>
</evidence>